<dbReference type="GO" id="GO:0005886">
    <property type="term" value="C:plasma membrane"/>
    <property type="evidence" value="ECO:0007669"/>
    <property type="project" value="TreeGrafter"/>
</dbReference>
<dbReference type="AlphaFoldDB" id="A0A7U4QL51"/>
<dbReference type="InterPro" id="IPR052894">
    <property type="entry name" value="AsmA-related"/>
</dbReference>
<proteinExistence type="predicted"/>
<dbReference type="Proteomes" id="UP000070560">
    <property type="component" value="Chromosome"/>
</dbReference>
<feature type="transmembrane region" description="Helical" evidence="1">
    <location>
        <begin position="7"/>
        <end position="30"/>
    </location>
</feature>
<keyword evidence="1" id="KW-0812">Transmembrane</keyword>
<dbReference type="PANTHER" id="PTHR30441:SF8">
    <property type="entry name" value="DUF748 DOMAIN-CONTAINING PROTEIN"/>
    <property type="match status" value="1"/>
</dbReference>
<evidence type="ECO:0000259" key="2">
    <source>
        <dbReference type="Pfam" id="PF05170"/>
    </source>
</evidence>
<keyword evidence="4" id="KW-1185">Reference proteome</keyword>
<evidence type="ECO:0000313" key="3">
    <source>
        <dbReference type="EMBL" id="AMM41355.1"/>
    </source>
</evidence>
<organism evidence="3 4">
    <name type="scientific">Desulfofervidus auxilii</name>
    <dbReference type="NCBI Taxonomy" id="1621989"/>
    <lineage>
        <taxon>Bacteria</taxon>
        <taxon>Pseudomonadati</taxon>
        <taxon>Thermodesulfobacteriota</taxon>
        <taxon>Candidatus Desulfofervidia</taxon>
        <taxon>Candidatus Desulfofervidales</taxon>
        <taxon>Candidatus Desulfofervidaceae</taxon>
        <taxon>Candidatus Desulfofervidus</taxon>
    </lineage>
</organism>
<reference evidence="3 4" key="1">
    <citation type="submission" date="2015-10" db="EMBL/GenBank/DDBJ databases">
        <title>Candidatus Desulfofervidus auxilii, a hydrogenotrophic sulfate-reducing bacterium involved in the thermophilic anaerobic oxidation of methane.</title>
        <authorList>
            <person name="Krukenberg V."/>
            <person name="Richter M."/>
            <person name="Wegener G."/>
        </authorList>
    </citation>
    <scope>NUCLEOTIDE SEQUENCE [LARGE SCALE GENOMIC DNA]</scope>
    <source>
        <strain evidence="3 4">HS1</strain>
    </source>
</reference>
<keyword evidence="1" id="KW-0472">Membrane</keyword>
<dbReference type="InterPro" id="IPR007844">
    <property type="entry name" value="AsmA"/>
</dbReference>
<accession>A0A7U4QL51</accession>
<dbReference type="EMBL" id="CP013015">
    <property type="protein sequence ID" value="AMM41355.1"/>
    <property type="molecule type" value="Genomic_DNA"/>
</dbReference>
<dbReference type="OrthoDB" id="9766390at2"/>
<protein>
    <submittedName>
        <fullName evidence="3">Membrane assembly protein AsmA</fullName>
    </submittedName>
</protein>
<dbReference type="Pfam" id="PF05170">
    <property type="entry name" value="AsmA"/>
    <property type="match status" value="1"/>
</dbReference>
<evidence type="ECO:0000313" key="4">
    <source>
        <dbReference type="Proteomes" id="UP000070560"/>
    </source>
</evidence>
<feature type="domain" description="AsmA" evidence="2">
    <location>
        <begin position="1"/>
        <end position="657"/>
    </location>
</feature>
<dbReference type="KEGG" id="daw:HS1_001559"/>
<evidence type="ECO:0000256" key="1">
    <source>
        <dbReference type="SAM" id="Phobius"/>
    </source>
</evidence>
<sequence>MQKWIKRLAIVVIVFIVILVGIYIFFSIYFTPQRLKALVVPRLTAALGREVEIKEIRFNLFKGLEVKEFSVKEATGFPIEQFISCEKLILRYRFWPLFRKKIEIGKLILESPQIEIIKNIQGRFNFEDIVSQFKKKKALAPSPSKKDEKAGMAFALFISEVKVKDGTAVFRDLKQATSITLKKTDFVARDISLTHSFPIELSCLLNEVSVTIEGKVNLATLKTDLKTKAFASDLSSLLPVLPPGKLNDLRGKAGLKVDLKTEGINNAQAKGILEAKNVSFISQKRDYENLNIDSKFDLLWNGSQQKVVLNKVHSLLNGFSLDTAGFIGKKEMKLKFDIPLQSLKPLIKLTTETETIKVKKGQISANLAVQGNPYQLTSLELNGDVSLQDVSLKLKDMPSISSVKGKLSFQKQDAIFTIPLSGKIGNTYFKLNGKVKHFFDKPIVTLNAEFNKLKLEEWLSLSFPKKLNTSEVVNNKNQSKKQDKEPAPLNLPFVASGQIKISDLSYKKIIVSKFTTTYNFKDNVLVLKPIYGQFQKGGTIKGKIKLDLSKRGFIYDLDLNLDKIDINNFTQSLLSPSVGELRGKGSLITKIKGKGITAPSLEKYLNGWINASFANGELRGNPLLQKVAEFLDIKALTNPKFKEFKSNLEVENGKINIKGKMKERDYGFFLQGSSTVTGKLDLQSDITLNANLVQNSKAKQIFKIVPRNEEGYYFVPLLIKGKFNAPKIALNTKAIGEKVKEEAQKNLEKVLEKQIEKTPLKDLLF</sequence>
<keyword evidence="1" id="KW-1133">Transmembrane helix</keyword>
<dbReference type="PANTHER" id="PTHR30441">
    <property type="entry name" value="DUF748 DOMAIN-CONTAINING PROTEIN"/>
    <property type="match status" value="1"/>
</dbReference>
<name>A0A7U4QL51_DESA2</name>
<gene>
    <name evidence="3" type="ORF">HS1_001559</name>
</gene>
<dbReference type="RefSeq" id="WP_066063313.1">
    <property type="nucleotide sequence ID" value="NZ_CP013015.1"/>
</dbReference>
<dbReference type="GO" id="GO:0090313">
    <property type="term" value="P:regulation of protein targeting to membrane"/>
    <property type="evidence" value="ECO:0007669"/>
    <property type="project" value="TreeGrafter"/>
</dbReference>